<dbReference type="PANTHER" id="PTHR42760">
    <property type="entry name" value="SHORT-CHAIN DEHYDROGENASES/REDUCTASES FAMILY MEMBER"/>
    <property type="match status" value="1"/>
</dbReference>
<dbReference type="PRINTS" id="PR00080">
    <property type="entry name" value="SDRFAMILY"/>
</dbReference>
<organism evidence="2 3">
    <name type="scientific">Undibacter mobilis</name>
    <dbReference type="NCBI Taxonomy" id="2292256"/>
    <lineage>
        <taxon>Bacteria</taxon>
        <taxon>Pseudomonadati</taxon>
        <taxon>Pseudomonadota</taxon>
        <taxon>Alphaproteobacteria</taxon>
        <taxon>Hyphomicrobiales</taxon>
        <taxon>Nitrobacteraceae</taxon>
        <taxon>Undibacter</taxon>
    </lineage>
</organism>
<evidence type="ECO:0000313" key="3">
    <source>
        <dbReference type="Proteomes" id="UP000263993"/>
    </source>
</evidence>
<evidence type="ECO:0000313" key="2">
    <source>
        <dbReference type="EMBL" id="RDV04295.1"/>
    </source>
</evidence>
<dbReference type="GO" id="GO:0016616">
    <property type="term" value="F:oxidoreductase activity, acting on the CH-OH group of donors, NAD or NADP as acceptor"/>
    <property type="evidence" value="ECO:0007669"/>
    <property type="project" value="TreeGrafter"/>
</dbReference>
<comment type="caution">
    <text evidence="2">The sequence shown here is derived from an EMBL/GenBank/DDBJ whole genome shotgun (WGS) entry which is preliminary data.</text>
</comment>
<protein>
    <submittedName>
        <fullName evidence="2">SDR family NAD(P)-dependent oxidoreductase</fullName>
    </submittedName>
</protein>
<dbReference type="InterPro" id="IPR002347">
    <property type="entry name" value="SDR_fam"/>
</dbReference>
<name>A0A371B9K5_9BRAD</name>
<comment type="similarity">
    <text evidence="1">Belongs to the short-chain dehydrogenases/reductases (SDR) family.</text>
</comment>
<keyword evidence="3" id="KW-1185">Reference proteome</keyword>
<proteinExistence type="inferred from homology"/>
<dbReference type="AlphaFoldDB" id="A0A371B9K5"/>
<gene>
    <name evidence="2" type="ORF">DXH78_06690</name>
</gene>
<sequence>MAAWRLYVVRREVSISMTASDHSQQPIHGVLPLNDMFSLKGKSAFVTGAGSGLGRVIAEGYAQAGARVICADIFEDRIAEVVQAIVSNGGAAEPCKIDVASEASVEAAFAGLNHPHLHVLVNSAGVAAVPARTHETRTEDWRRVIDINLTGTFFVTRAALPKMFDEGGSIINLSSIMGLGGYYPGFTSSGVDYAASKSAIVGFTKQVAVEYAEYNIRANTIAPGWHGGTRLGQARRKQAAAAEEERFYAAIHSRIPMKRRGDASEILGVALYLASPASGYMTGQLLVQDGGWTAT</sequence>
<dbReference type="InterPro" id="IPR036291">
    <property type="entry name" value="NAD(P)-bd_dom_sf"/>
</dbReference>
<evidence type="ECO:0000256" key="1">
    <source>
        <dbReference type="ARBA" id="ARBA00006484"/>
    </source>
</evidence>
<dbReference type="CDD" id="cd05233">
    <property type="entry name" value="SDR_c"/>
    <property type="match status" value="1"/>
</dbReference>
<dbReference type="Pfam" id="PF13561">
    <property type="entry name" value="adh_short_C2"/>
    <property type="match status" value="1"/>
</dbReference>
<dbReference type="SUPFAM" id="SSF51735">
    <property type="entry name" value="NAD(P)-binding Rossmann-fold domains"/>
    <property type="match status" value="1"/>
</dbReference>
<dbReference type="Gene3D" id="3.40.50.720">
    <property type="entry name" value="NAD(P)-binding Rossmann-like Domain"/>
    <property type="match status" value="1"/>
</dbReference>
<dbReference type="FunFam" id="3.40.50.720:FF:000084">
    <property type="entry name" value="Short-chain dehydrogenase reductase"/>
    <property type="match status" value="1"/>
</dbReference>
<reference evidence="3" key="1">
    <citation type="submission" date="2018-08" db="EMBL/GenBank/DDBJ databases">
        <authorList>
            <person name="Kim S.-J."/>
            <person name="Jung G.-Y."/>
        </authorList>
    </citation>
    <scope>NUCLEOTIDE SEQUENCE [LARGE SCALE GENOMIC DNA]</scope>
    <source>
        <strain evidence="3">GY_H</strain>
    </source>
</reference>
<accession>A0A371B9K5</accession>
<dbReference type="PRINTS" id="PR00081">
    <property type="entry name" value="GDHRDH"/>
</dbReference>
<dbReference type="EMBL" id="QRGO01000001">
    <property type="protein sequence ID" value="RDV04295.1"/>
    <property type="molecule type" value="Genomic_DNA"/>
</dbReference>
<dbReference type="Proteomes" id="UP000263993">
    <property type="component" value="Unassembled WGS sequence"/>
</dbReference>